<feature type="transmembrane region" description="Helical" evidence="13">
    <location>
        <begin position="50"/>
        <end position="75"/>
    </location>
</feature>
<feature type="domain" description="CAAX prenyl protease 2/Lysostaphin resistance protein A-like" evidence="14">
    <location>
        <begin position="95"/>
        <end position="199"/>
    </location>
</feature>
<feature type="transmembrane region" description="Helical" evidence="13">
    <location>
        <begin position="12"/>
        <end position="29"/>
    </location>
</feature>
<name>A0ABM1TI99_LIMPO</name>
<dbReference type="InterPro" id="IPR003675">
    <property type="entry name" value="Rce1/LyrA-like_dom"/>
</dbReference>
<dbReference type="PANTHER" id="PTHR13046:SF0">
    <property type="entry name" value="CAAX PRENYL PROTEASE 2"/>
    <property type="match status" value="1"/>
</dbReference>
<feature type="transmembrane region" description="Helical" evidence="13">
    <location>
        <begin position="214"/>
        <end position="233"/>
    </location>
</feature>
<organism evidence="15 16">
    <name type="scientific">Limulus polyphemus</name>
    <name type="common">Atlantic horseshoe crab</name>
    <dbReference type="NCBI Taxonomy" id="6850"/>
    <lineage>
        <taxon>Eukaryota</taxon>
        <taxon>Metazoa</taxon>
        <taxon>Ecdysozoa</taxon>
        <taxon>Arthropoda</taxon>
        <taxon>Chelicerata</taxon>
        <taxon>Merostomata</taxon>
        <taxon>Xiphosura</taxon>
        <taxon>Limulidae</taxon>
        <taxon>Limulus</taxon>
    </lineage>
</organism>
<evidence type="ECO:0000256" key="12">
    <source>
        <dbReference type="ARBA" id="ARBA00049763"/>
    </source>
</evidence>
<evidence type="ECO:0000256" key="6">
    <source>
        <dbReference type="ARBA" id="ARBA00022824"/>
    </source>
</evidence>
<evidence type="ECO:0000256" key="13">
    <source>
        <dbReference type="SAM" id="Phobius"/>
    </source>
</evidence>
<dbReference type="GeneID" id="106471285"/>
<dbReference type="RefSeq" id="XP_022255605.1">
    <property type="nucleotide sequence ID" value="XM_022399897.1"/>
</dbReference>
<keyword evidence="5" id="KW-0378">Hydrolase</keyword>
<protein>
    <recommendedName>
        <fullName evidence="12">CAAX prenyl protease 2</fullName>
        <ecNumber evidence="11">3.4.26.1</ecNumber>
    </recommendedName>
    <alternativeName>
        <fullName evidence="9">Farnesylated proteins-converting enzyme 2</fullName>
    </alternativeName>
</protein>
<keyword evidence="7 13" id="KW-1133">Transmembrane helix</keyword>
<evidence type="ECO:0000256" key="2">
    <source>
        <dbReference type="ARBA" id="ARBA00006897"/>
    </source>
</evidence>
<sequence length="248" mass="28467">MDHPTTIKKRFVSVLIMGVVSPLFVVFCSEKTYFGERGSLPTLLGFRWKGLLQAFVLPLGLTMVLFSGPLLLHYLDGVCGLYLKSRYWMSNLRNLIWLRNHIVAPFSEEFTFRACMLPILVPCFGASLSIVICPLFFGVAHLHHLRERMERSTNTTHAVFQSLFQFLYTSLFGVYSAYLFLRTGHFMAPFIAHAFCNHMGFPDFIEVLSYKQPVRTFLVILFLLGFFGWLVLLEPLTKPAIFSNLVYV</sequence>
<evidence type="ECO:0000256" key="9">
    <source>
        <dbReference type="ARBA" id="ARBA00032607"/>
    </source>
</evidence>
<dbReference type="InterPro" id="IPR039731">
    <property type="entry name" value="Rce1"/>
</dbReference>
<dbReference type="Proteomes" id="UP000694941">
    <property type="component" value="Unplaced"/>
</dbReference>
<feature type="transmembrane region" description="Helical" evidence="13">
    <location>
        <begin position="119"/>
        <end position="142"/>
    </location>
</feature>
<evidence type="ECO:0000256" key="7">
    <source>
        <dbReference type="ARBA" id="ARBA00022989"/>
    </source>
</evidence>
<gene>
    <name evidence="16" type="primary">LOC106471285</name>
</gene>
<dbReference type="Pfam" id="PF02517">
    <property type="entry name" value="Rce1-like"/>
    <property type="match status" value="1"/>
</dbReference>
<reference evidence="16" key="1">
    <citation type="submission" date="2025-08" db="UniProtKB">
        <authorList>
            <consortium name="RefSeq"/>
        </authorList>
    </citation>
    <scope>IDENTIFICATION</scope>
    <source>
        <tissue evidence="16">Muscle</tissue>
    </source>
</reference>
<evidence type="ECO:0000256" key="4">
    <source>
        <dbReference type="ARBA" id="ARBA00022692"/>
    </source>
</evidence>
<evidence type="ECO:0000256" key="11">
    <source>
        <dbReference type="ARBA" id="ARBA00049729"/>
    </source>
</evidence>
<evidence type="ECO:0000256" key="5">
    <source>
        <dbReference type="ARBA" id="ARBA00022801"/>
    </source>
</evidence>
<evidence type="ECO:0000313" key="16">
    <source>
        <dbReference type="RefSeq" id="XP_022255605.1"/>
    </source>
</evidence>
<keyword evidence="3" id="KW-0645">Protease</keyword>
<evidence type="ECO:0000256" key="10">
    <source>
        <dbReference type="ARBA" id="ARBA00047280"/>
    </source>
</evidence>
<dbReference type="EC" id="3.4.26.1" evidence="11"/>
<evidence type="ECO:0000313" key="15">
    <source>
        <dbReference type="Proteomes" id="UP000694941"/>
    </source>
</evidence>
<accession>A0ABM1TI99</accession>
<evidence type="ECO:0000259" key="14">
    <source>
        <dbReference type="Pfam" id="PF02517"/>
    </source>
</evidence>
<proteinExistence type="inferred from homology"/>
<evidence type="ECO:0000256" key="3">
    <source>
        <dbReference type="ARBA" id="ARBA00022670"/>
    </source>
</evidence>
<keyword evidence="4 13" id="KW-0812">Transmembrane</keyword>
<comment type="subcellular location">
    <subcellularLocation>
        <location evidence="1">Endoplasmic reticulum membrane</location>
        <topology evidence="1">Multi-pass membrane protein</topology>
    </subcellularLocation>
</comment>
<keyword evidence="8 13" id="KW-0472">Membrane</keyword>
<feature type="transmembrane region" description="Helical" evidence="13">
    <location>
        <begin position="163"/>
        <end position="181"/>
    </location>
</feature>
<keyword evidence="6" id="KW-0256">Endoplasmic reticulum</keyword>
<comment type="similarity">
    <text evidence="2">Belongs to the peptidase U48 family.</text>
</comment>
<evidence type="ECO:0000256" key="1">
    <source>
        <dbReference type="ARBA" id="ARBA00004477"/>
    </source>
</evidence>
<dbReference type="PANTHER" id="PTHR13046">
    <property type="entry name" value="PROTEASE U48 CAAX PRENYL PROTEASE RCE1"/>
    <property type="match status" value="1"/>
</dbReference>
<comment type="catalytic activity">
    <reaction evidence="10">
        <text>Hydrolyzes the peptide bond -P2-(S-farnesyl or geranylgeranyl)C-P1'-P2'-P3'-COOH where P1' and P2' are amino acids with aliphatic sidechains and P3' is any C-terminal residue.</text>
        <dbReference type="EC" id="3.4.26.1"/>
    </reaction>
</comment>
<keyword evidence="15" id="KW-1185">Reference proteome</keyword>
<evidence type="ECO:0000256" key="8">
    <source>
        <dbReference type="ARBA" id="ARBA00023136"/>
    </source>
</evidence>